<gene>
    <name evidence="2" type="ORF">EPI10_013751</name>
</gene>
<protein>
    <submittedName>
        <fullName evidence="2">Uncharacterized protein</fullName>
    </submittedName>
</protein>
<sequence>MEENTFENQESEEENGDKMEDLSIDLVDGKKRQRVNSKEGKSGEIRGVVEFQTEISAANVKLADRRQ</sequence>
<evidence type="ECO:0000313" key="2">
    <source>
        <dbReference type="EMBL" id="KAA3459242.1"/>
    </source>
</evidence>
<dbReference type="Proteomes" id="UP000325315">
    <property type="component" value="Unassembled WGS sequence"/>
</dbReference>
<dbReference type="AlphaFoldDB" id="A0A5B6UT45"/>
<comment type="caution">
    <text evidence="2">The sequence shown here is derived from an EMBL/GenBank/DDBJ whole genome shotgun (WGS) entry which is preliminary data.</text>
</comment>
<reference evidence="3" key="1">
    <citation type="journal article" date="2019" name="Plant Biotechnol. J.">
        <title>Genome sequencing of the Australian wild diploid species Gossypium australe highlights disease resistance and delayed gland morphogenesis.</title>
        <authorList>
            <person name="Cai Y."/>
            <person name="Cai X."/>
            <person name="Wang Q."/>
            <person name="Wang P."/>
            <person name="Zhang Y."/>
            <person name="Cai C."/>
            <person name="Xu Y."/>
            <person name="Wang K."/>
            <person name="Zhou Z."/>
            <person name="Wang C."/>
            <person name="Geng S."/>
            <person name="Li B."/>
            <person name="Dong Q."/>
            <person name="Hou Y."/>
            <person name="Wang H."/>
            <person name="Ai P."/>
            <person name="Liu Z."/>
            <person name="Yi F."/>
            <person name="Sun M."/>
            <person name="An G."/>
            <person name="Cheng J."/>
            <person name="Zhang Y."/>
            <person name="Shi Q."/>
            <person name="Xie Y."/>
            <person name="Shi X."/>
            <person name="Chang Y."/>
            <person name="Huang F."/>
            <person name="Chen Y."/>
            <person name="Hong S."/>
            <person name="Mi L."/>
            <person name="Sun Q."/>
            <person name="Zhang L."/>
            <person name="Zhou B."/>
            <person name="Peng R."/>
            <person name="Zhang X."/>
            <person name="Liu F."/>
        </authorList>
    </citation>
    <scope>NUCLEOTIDE SEQUENCE [LARGE SCALE GENOMIC DNA]</scope>
    <source>
        <strain evidence="3">cv. PA1801</strain>
    </source>
</reference>
<name>A0A5B6UT45_9ROSI</name>
<evidence type="ECO:0000256" key="1">
    <source>
        <dbReference type="SAM" id="MobiDB-lite"/>
    </source>
</evidence>
<accession>A0A5B6UT45</accession>
<evidence type="ECO:0000313" key="3">
    <source>
        <dbReference type="Proteomes" id="UP000325315"/>
    </source>
</evidence>
<proteinExistence type="predicted"/>
<dbReference type="EMBL" id="SMMG02000010">
    <property type="protein sequence ID" value="KAA3459242.1"/>
    <property type="molecule type" value="Genomic_DNA"/>
</dbReference>
<feature type="region of interest" description="Disordered" evidence="1">
    <location>
        <begin position="1"/>
        <end position="41"/>
    </location>
</feature>
<organism evidence="2 3">
    <name type="scientific">Gossypium australe</name>
    <dbReference type="NCBI Taxonomy" id="47621"/>
    <lineage>
        <taxon>Eukaryota</taxon>
        <taxon>Viridiplantae</taxon>
        <taxon>Streptophyta</taxon>
        <taxon>Embryophyta</taxon>
        <taxon>Tracheophyta</taxon>
        <taxon>Spermatophyta</taxon>
        <taxon>Magnoliopsida</taxon>
        <taxon>eudicotyledons</taxon>
        <taxon>Gunneridae</taxon>
        <taxon>Pentapetalae</taxon>
        <taxon>rosids</taxon>
        <taxon>malvids</taxon>
        <taxon>Malvales</taxon>
        <taxon>Malvaceae</taxon>
        <taxon>Malvoideae</taxon>
        <taxon>Gossypium</taxon>
    </lineage>
</organism>
<feature type="compositionally biased region" description="Acidic residues" evidence="1">
    <location>
        <begin position="1"/>
        <end position="15"/>
    </location>
</feature>
<keyword evidence="3" id="KW-1185">Reference proteome</keyword>